<name>A0A0G4IVX2_PLABS</name>
<keyword evidence="3" id="KW-1185">Reference proteome</keyword>
<keyword evidence="2" id="KW-0496">Mitochondrion</keyword>
<dbReference type="PANTHER" id="PTHR38688">
    <property type="entry name" value="PYR_REDOX_2 DOMAIN-CONTAINING PROTEIN"/>
    <property type="match status" value="1"/>
</dbReference>
<dbReference type="SUPFAM" id="SSF51905">
    <property type="entry name" value="FAD/NAD(P)-binding domain"/>
    <property type="match status" value="1"/>
</dbReference>
<accession>A0A0G4IVX2</accession>
<dbReference type="OrthoDB" id="432536at2759"/>
<protein>
    <recommendedName>
        <fullName evidence="5">FAD/NAD(P)-binding domain-containing protein</fullName>
    </recommendedName>
</protein>
<dbReference type="Gene3D" id="3.50.50.60">
    <property type="entry name" value="FAD/NAD(P)-binding domain"/>
    <property type="match status" value="1"/>
</dbReference>
<dbReference type="EMBL" id="OVEO01000007">
    <property type="protein sequence ID" value="SPQ97399.1"/>
    <property type="molecule type" value="Genomic_DNA"/>
</dbReference>
<proteinExistence type="predicted"/>
<reference evidence="2 4" key="2">
    <citation type="submission" date="2018-03" db="EMBL/GenBank/DDBJ databases">
        <authorList>
            <person name="Fogelqvist J."/>
        </authorList>
    </citation>
    <scope>NUCLEOTIDE SEQUENCE [LARGE SCALE GENOMIC DNA]</scope>
</reference>
<dbReference type="PRINTS" id="PR00368">
    <property type="entry name" value="FADPNR"/>
</dbReference>
<evidence type="ECO:0008006" key="5">
    <source>
        <dbReference type="Google" id="ProtNLM"/>
    </source>
</evidence>
<geneLocation type="mitochondrion" evidence="2"/>
<dbReference type="InterPro" id="IPR036188">
    <property type="entry name" value="FAD/NAD-bd_sf"/>
</dbReference>
<dbReference type="Proteomes" id="UP000290189">
    <property type="component" value="Unassembled WGS sequence"/>
</dbReference>
<evidence type="ECO:0000313" key="2">
    <source>
        <dbReference type="EMBL" id="SPQ97399.1"/>
    </source>
</evidence>
<gene>
    <name evidence="1" type="ORF">PBRA_001298</name>
    <name evidence="2" type="ORF">PLBR_LOCUS4614</name>
</gene>
<dbReference type="AlphaFoldDB" id="A0A0G4IVX2"/>
<dbReference type="OMA" id="VEYAVGF"/>
<dbReference type="InterPro" id="IPR053275">
    <property type="entry name" value="Agnestin_monoxygenase"/>
</dbReference>
<organism evidence="1 3">
    <name type="scientific">Plasmodiophora brassicae</name>
    <name type="common">Clubroot disease agent</name>
    <dbReference type="NCBI Taxonomy" id="37360"/>
    <lineage>
        <taxon>Eukaryota</taxon>
        <taxon>Sar</taxon>
        <taxon>Rhizaria</taxon>
        <taxon>Endomyxa</taxon>
        <taxon>Phytomyxea</taxon>
        <taxon>Plasmodiophorida</taxon>
        <taxon>Plasmodiophoridae</taxon>
        <taxon>Plasmodiophora</taxon>
    </lineage>
</organism>
<dbReference type="STRING" id="37360.A0A0G4IVX2"/>
<sequence length="362" mass="39855">MTSKGFQWAVVGAGPAGIAAVGKLLDAGVASSRVCWVDPHFDVGLLGRKWSTVSSNTTVELFDKFLRASDAFQYGSAPVRFPMHDLPPNGTCELRYVVEPLMWITNRLREQVTPFTEFVSKFERHDDDSDWCLTTESGNSIPPCRNVVLATGSRPKMLNVGFDDIPVIPLDDALQIDKLSNLTTSDDTVGVFGSSHSAIMIVRDLLEVGVAKVINFYRSDVIYAEPHLSGGFVNDSTGLKGRTAEWARRYLTSGPENLPARLERHRSTMDAIAKHVLRCDKLIYAVGFDRAPLNIVDGGKVVVGDYDPTTGRIAPHLFGAGIAFPELGPDVVGKLEMQVGLWKFMRYLTRIVPDWVANDSLR</sequence>
<evidence type="ECO:0000313" key="4">
    <source>
        <dbReference type="Proteomes" id="UP000290189"/>
    </source>
</evidence>
<dbReference type="Proteomes" id="UP000039324">
    <property type="component" value="Unassembled WGS sequence"/>
</dbReference>
<reference evidence="1 3" key="1">
    <citation type="submission" date="2015-02" db="EMBL/GenBank/DDBJ databases">
        <authorList>
            <person name="Chooi Y.-H."/>
        </authorList>
    </citation>
    <scope>NUCLEOTIDE SEQUENCE [LARGE SCALE GENOMIC DNA]</scope>
    <source>
        <strain evidence="1">E3</strain>
    </source>
</reference>
<dbReference type="PANTHER" id="PTHR38688:SF1">
    <property type="entry name" value="FAD_NAD(P)-BINDING DOMAIN-CONTAINING PROTEIN"/>
    <property type="match status" value="1"/>
</dbReference>
<dbReference type="PRINTS" id="PR00411">
    <property type="entry name" value="PNDRDTASEI"/>
</dbReference>
<dbReference type="EMBL" id="CDSF01000090">
    <property type="protein sequence ID" value="CEO99392.1"/>
    <property type="molecule type" value="Genomic_DNA"/>
</dbReference>
<evidence type="ECO:0000313" key="3">
    <source>
        <dbReference type="Proteomes" id="UP000039324"/>
    </source>
</evidence>
<evidence type="ECO:0000313" key="1">
    <source>
        <dbReference type="EMBL" id="CEO99392.1"/>
    </source>
</evidence>